<dbReference type="PANTHER" id="PTHR42951">
    <property type="entry name" value="METALLO-BETA-LACTAMASE DOMAIN-CONTAINING"/>
    <property type="match status" value="1"/>
</dbReference>
<protein>
    <recommendedName>
        <fullName evidence="1">Metallo-beta-lactamase domain-containing protein</fullName>
    </recommendedName>
</protein>
<gene>
    <name evidence="2" type="ORF">MNBD_CHLOROFLEXI01-1246</name>
</gene>
<dbReference type="InterPro" id="IPR001279">
    <property type="entry name" value="Metallo-B-lactamas"/>
</dbReference>
<evidence type="ECO:0000259" key="1">
    <source>
        <dbReference type="SMART" id="SM00849"/>
    </source>
</evidence>
<dbReference type="AlphaFoldDB" id="A0A3B0UW94"/>
<dbReference type="InterPro" id="IPR050855">
    <property type="entry name" value="NDM-1-like"/>
</dbReference>
<evidence type="ECO:0000313" key="2">
    <source>
        <dbReference type="EMBL" id="VAW30682.1"/>
    </source>
</evidence>
<dbReference type="Pfam" id="PF00753">
    <property type="entry name" value="Lactamase_B"/>
    <property type="match status" value="1"/>
</dbReference>
<sequence length="244" mass="27678">MQEIAKNVFVETEYDGVNVAAIKTRRGIIAIDVPSYPRQARDWAMRLHALAPRTIQYIILTDHHGDRIMNSRWLNAPIIAHEAAANKLRSYDKRYPQPLLESLTSRNPENGRELSQNPVEQASMSFTKQIQLWKGGTTIQLLALPGPTSGSIGVYLPSAEILFSGDTVVTNMPPLLCEANTAVWLQTLQHLQNWPRPIQHIVPGRGELCNLNELTAVSDYIQTMRQRLQEHIDAERPREEIYTH</sequence>
<dbReference type="SMART" id="SM00849">
    <property type="entry name" value="Lactamase_B"/>
    <property type="match status" value="1"/>
</dbReference>
<dbReference type="SUPFAM" id="SSF56281">
    <property type="entry name" value="Metallo-hydrolase/oxidoreductase"/>
    <property type="match status" value="1"/>
</dbReference>
<dbReference type="EMBL" id="UOEU01000077">
    <property type="protein sequence ID" value="VAW30682.1"/>
    <property type="molecule type" value="Genomic_DNA"/>
</dbReference>
<proteinExistence type="predicted"/>
<reference evidence="2" key="1">
    <citation type="submission" date="2018-06" db="EMBL/GenBank/DDBJ databases">
        <authorList>
            <person name="Zhirakovskaya E."/>
        </authorList>
    </citation>
    <scope>NUCLEOTIDE SEQUENCE</scope>
</reference>
<feature type="domain" description="Metallo-beta-lactamase" evidence="1">
    <location>
        <begin position="16"/>
        <end position="205"/>
    </location>
</feature>
<dbReference type="Gene3D" id="3.60.15.10">
    <property type="entry name" value="Ribonuclease Z/Hydroxyacylglutathione hydrolase-like"/>
    <property type="match status" value="1"/>
</dbReference>
<dbReference type="InterPro" id="IPR036866">
    <property type="entry name" value="RibonucZ/Hydroxyglut_hydro"/>
</dbReference>
<feature type="non-terminal residue" evidence="2">
    <location>
        <position position="244"/>
    </location>
</feature>
<accession>A0A3B0UW94</accession>
<organism evidence="2">
    <name type="scientific">hydrothermal vent metagenome</name>
    <dbReference type="NCBI Taxonomy" id="652676"/>
    <lineage>
        <taxon>unclassified sequences</taxon>
        <taxon>metagenomes</taxon>
        <taxon>ecological metagenomes</taxon>
    </lineage>
</organism>
<dbReference type="PANTHER" id="PTHR42951:SF4">
    <property type="entry name" value="ACYL-COENZYME A THIOESTERASE MBLAC2"/>
    <property type="match status" value="1"/>
</dbReference>
<name>A0A3B0UW94_9ZZZZ</name>